<dbReference type="PROSITE" id="PS50977">
    <property type="entry name" value="HTH_TETR_2"/>
    <property type="match status" value="1"/>
</dbReference>
<accession>A0ABT2JYW0</accession>
<proteinExistence type="predicted"/>
<evidence type="ECO:0000256" key="1">
    <source>
        <dbReference type="ARBA" id="ARBA00023015"/>
    </source>
</evidence>
<dbReference type="Proteomes" id="UP001156389">
    <property type="component" value="Unassembled WGS sequence"/>
</dbReference>
<evidence type="ECO:0000313" key="7">
    <source>
        <dbReference type="Proteomes" id="UP001156389"/>
    </source>
</evidence>
<evidence type="ECO:0000256" key="3">
    <source>
        <dbReference type="ARBA" id="ARBA00023163"/>
    </source>
</evidence>
<comment type="caution">
    <text evidence="6">The sequence shown here is derived from an EMBL/GenBank/DDBJ whole genome shotgun (WGS) entry which is preliminary data.</text>
</comment>
<dbReference type="PRINTS" id="PR00455">
    <property type="entry name" value="HTHTETR"/>
</dbReference>
<reference evidence="6 7" key="1">
    <citation type="submission" date="2021-10" db="EMBL/GenBank/DDBJ databases">
        <title>Streptomyces gossypii sp. nov., isolated from soil collected from cotton field.</title>
        <authorList>
            <person name="Ge X."/>
            <person name="Chen X."/>
            <person name="Liu W."/>
        </authorList>
    </citation>
    <scope>NUCLEOTIDE SEQUENCE [LARGE SCALE GENOMIC DNA]</scope>
    <source>
        <strain evidence="6 7">N2-109</strain>
    </source>
</reference>
<dbReference type="InterPro" id="IPR036271">
    <property type="entry name" value="Tet_transcr_reg_TetR-rel_C_sf"/>
</dbReference>
<protein>
    <submittedName>
        <fullName evidence="6">TetR/AcrR family transcriptional regulator</fullName>
    </submittedName>
</protein>
<dbReference type="SUPFAM" id="SSF46689">
    <property type="entry name" value="Homeodomain-like"/>
    <property type="match status" value="1"/>
</dbReference>
<dbReference type="RefSeq" id="WP_260220422.1">
    <property type="nucleotide sequence ID" value="NZ_JAJAGO010000012.1"/>
</dbReference>
<sequence length="179" mass="19367">MPTHARERLLETAKELFFAEGIRAVGVEALLSSSGVGRASFYRHFDSKDELVGEVLKERDRSWRDWLAGAVADRGGTPLDVFDALAEDGTRGGFRGCAFINAGAEFADAGSPVHALALAHKRAVTEFVAVLLRDAGYRECDALAEQFMLLMDGATVTAARERSAEPMRRARAIAAKLLA</sequence>
<dbReference type="InterPro" id="IPR009057">
    <property type="entry name" value="Homeodomain-like_sf"/>
</dbReference>
<dbReference type="PANTHER" id="PTHR47506:SF1">
    <property type="entry name" value="HTH-TYPE TRANSCRIPTIONAL REGULATOR YJDC"/>
    <property type="match status" value="1"/>
</dbReference>
<name>A0ABT2JYW0_9ACTN</name>
<dbReference type="InterPro" id="IPR001647">
    <property type="entry name" value="HTH_TetR"/>
</dbReference>
<organism evidence="6 7">
    <name type="scientific">Streptomyces gossypii</name>
    <dbReference type="NCBI Taxonomy" id="2883101"/>
    <lineage>
        <taxon>Bacteria</taxon>
        <taxon>Bacillati</taxon>
        <taxon>Actinomycetota</taxon>
        <taxon>Actinomycetes</taxon>
        <taxon>Kitasatosporales</taxon>
        <taxon>Streptomycetaceae</taxon>
        <taxon>Streptomyces</taxon>
    </lineage>
</organism>
<keyword evidence="1" id="KW-0805">Transcription regulation</keyword>
<feature type="DNA-binding region" description="H-T-H motif" evidence="4">
    <location>
        <begin position="26"/>
        <end position="45"/>
    </location>
</feature>
<dbReference type="EMBL" id="JAJAGO010000012">
    <property type="protein sequence ID" value="MCT2593075.1"/>
    <property type="molecule type" value="Genomic_DNA"/>
</dbReference>
<gene>
    <name evidence="6" type="ORF">LHJ74_24720</name>
</gene>
<evidence type="ECO:0000256" key="2">
    <source>
        <dbReference type="ARBA" id="ARBA00023125"/>
    </source>
</evidence>
<feature type="domain" description="HTH tetR-type" evidence="5">
    <location>
        <begin position="3"/>
        <end position="63"/>
    </location>
</feature>
<evidence type="ECO:0000313" key="6">
    <source>
        <dbReference type="EMBL" id="MCT2593075.1"/>
    </source>
</evidence>
<keyword evidence="7" id="KW-1185">Reference proteome</keyword>
<dbReference type="SUPFAM" id="SSF48498">
    <property type="entry name" value="Tetracyclin repressor-like, C-terminal domain"/>
    <property type="match status" value="1"/>
</dbReference>
<dbReference type="PANTHER" id="PTHR47506">
    <property type="entry name" value="TRANSCRIPTIONAL REGULATORY PROTEIN"/>
    <property type="match status" value="1"/>
</dbReference>
<evidence type="ECO:0000256" key="4">
    <source>
        <dbReference type="PROSITE-ProRule" id="PRU00335"/>
    </source>
</evidence>
<keyword evidence="2 4" id="KW-0238">DNA-binding</keyword>
<evidence type="ECO:0000259" key="5">
    <source>
        <dbReference type="PROSITE" id="PS50977"/>
    </source>
</evidence>
<dbReference type="Gene3D" id="1.10.357.10">
    <property type="entry name" value="Tetracycline Repressor, domain 2"/>
    <property type="match status" value="1"/>
</dbReference>
<dbReference type="Pfam" id="PF00440">
    <property type="entry name" value="TetR_N"/>
    <property type="match status" value="1"/>
</dbReference>
<keyword evidence="3" id="KW-0804">Transcription</keyword>